<name>A0A645FRV7_9ZZZZ</name>
<protein>
    <submittedName>
        <fullName evidence="1">Uncharacterized protein</fullName>
    </submittedName>
</protein>
<organism evidence="1">
    <name type="scientific">bioreactor metagenome</name>
    <dbReference type="NCBI Taxonomy" id="1076179"/>
    <lineage>
        <taxon>unclassified sequences</taxon>
        <taxon>metagenomes</taxon>
        <taxon>ecological metagenomes</taxon>
    </lineage>
</organism>
<comment type="caution">
    <text evidence="1">The sequence shown here is derived from an EMBL/GenBank/DDBJ whole genome shotgun (WGS) entry which is preliminary data.</text>
</comment>
<evidence type="ECO:0000313" key="1">
    <source>
        <dbReference type="EMBL" id="MPN16352.1"/>
    </source>
</evidence>
<dbReference type="EMBL" id="VSSQ01063293">
    <property type="protein sequence ID" value="MPN16352.1"/>
    <property type="molecule type" value="Genomic_DNA"/>
</dbReference>
<accession>A0A645FRV7</accession>
<gene>
    <name evidence="1" type="ORF">SDC9_163691</name>
</gene>
<dbReference type="AlphaFoldDB" id="A0A645FRV7"/>
<sequence>MDDGYIFLQLTVFNVQYPGKKGKPGRLVEVILQTRDIGRFIFTVMRCQDFNIRFLKLVGQFLFPHPR</sequence>
<proteinExistence type="predicted"/>
<reference evidence="1" key="1">
    <citation type="submission" date="2019-08" db="EMBL/GenBank/DDBJ databases">
        <authorList>
            <person name="Kucharzyk K."/>
            <person name="Murdoch R.W."/>
            <person name="Higgins S."/>
            <person name="Loffler F."/>
        </authorList>
    </citation>
    <scope>NUCLEOTIDE SEQUENCE</scope>
</reference>